<evidence type="ECO:0000256" key="7">
    <source>
        <dbReference type="ARBA" id="ARBA00022840"/>
    </source>
</evidence>
<dbReference type="CDD" id="cd16917">
    <property type="entry name" value="HATPase_UhpB-NarQ-NarX-like"/>
    <property type="match status" value="1"/>
</dbReference>
<keyword evidence="5" id="KW-0547">Nucleotide-binding</keyword>
<evidence type="ECO:0000256" key="9">
    <source>
        <dbReference type="SAM" id="Phobius"/>
    </source>
</evidence>
<keyword evidence="14" id="KW-1185">Reference proteome</keyword>
<accession>A0ABS5KWB5</accession>
<evidence type="ECO:0000313" key="13">
    <source>
        <dbReference type="EMBL" id="MBS2550322.1"/>
    </source>
</evidence>
<evidence type="ECO:0000256" key="5">
    <source>
        <dbReference type="ARBA" id="ARBA00022741"/>
    </source>
</evidence>
<dbReference type="InterPro" id="IPR011712">
    <property type="entry name" value="Sig_transdc_His_kin_sub3_dim/P"/>
</dbReference>
<feature type="domain" description="Signal transduction histidine kinase subgroup 3 dimerisation and phosphoacceptor" evidence="11">
    <location>
        <begin position="228"/>
        <end position="292"/>
    </location>
</feature>
<feature type="transmembrane region" description="Helical" evidence="9">
    <location>
        <begin position="86"/>
        <end position="102"/>
    </location>
</feature>
<keyword evidence="7" id="KW-0067">ATP-binding</keyword>
<evidence type="ECO:0000313" key="14">
    <source>
        <dbReference type="Proteomes" id="UP000730482"/>
    </source>
</evidence>
<keyword evidence="9" id="KW-1133">Transmembrane helix</keyword>
<dbReference type="PANTHER" id="PTHR24421:SF10">
    <property type="entry name" value="NITRATE_NITRITE SENSOR PROTEIN NARQ"/>
    <property type="match status" value="1"/>
</dbReference>
<keyword evidence="4" id="KW-0808">Transferase</keyword>
<dbReference type="RefSeq" id="WP_212012847.1">
    <property type="nucleotide sequence ID" value="NZ_JAAFYZ010000099.1"/>
</dbReference>
<keyword evidence="8" id="KW-0902">Two-component regulatory system</keyword>
<feature type="domain" description="Histidine kinase/HSP90-like ATPase" evidence="10">
    <location>
        <begin position="340"/>
        <end position="437"/>
    </location>
</feature>
<name>A0ABS5KWB5_9ACTN</name>
<evidence type="ECO:0000259" key="12">
    <source>
        <dbReference type="Pfam" id="PF23539"/>
    </source>
</evidence>
<dbReference type="Pfam" id="PF02518">
    <property type="entry name" value="HATPase_c"/>
    <property type="match status" value="1"/>
</dbReference>
<evidence type="ECO:0000259" key="11">
    <source>
        <dbReference type="Pfam" id="PF07730"/>
    </source>
</evidence>
<evidence type="ECO:0000256" key="8">
    <source>
        <dbReference type="ARBA" id="ARBA00023012"/>
    </source>
</evidence>
<dbReference type="Gene3D" id="1.20.5.1930">
    <property type="match status" value="1"/>
</dbReference>
<dbReference type="InterPro" id="IPR055558">
    <property type="entry name" value="DUF7134"/>
</dbReference>
<feature type="transmembrane region" description="Helical" evidence="9">
    <location>
        <begin position="61"/>
        <end position="80"/>
    </location>
</feature>
<dbReference type="EMBL" id="JAAFYZ010000099">
    <property type="protein sequence ID" value="MBS2550322.1"/>
    <property type="molecule type" value="Genomic_DNA"/>
</dbReference>
<comment type="catalytic activity">
    <reaction evidence="1">
        <text>ATP + protein L-histidine = ADP + protein N-phospho-L-histidine.</text>
        <dbReference type="EC" id="2.7.13.3"/>
    </reaction>
</comment>
<feature type="transmembrane region" description="Helical" evidence="9">
    <location>
        <begin position="109"/>
        <end position="127"/>
    </location>
</feature>
<gene>
    <name evidence="13" type="ORF">KGQ19_25975</name>
</gene>
<keyword evidence="6" id="KW-0418">Kinase</keyword>
<dbReference type="PANTHER" id="PTHR24421">
    <property type="entry name" value="NITRATE/NITRITE SENSOR PROTEIN NARX-RELATED"/>
    <property type="match status" value="1"/>
</dbReference>
<dbReference type="Pfam" id="PF07730">
    <property type="entry name" value="HisKA_3"/>
    <property type="match status" value="1"/>
</dbReference>
<comment type="caution">
    <text evidence="13">The sequence shown here is derived from an EMBL/GenBank/DDBJ whole genome shotgun (WGS) entry which is preliminary data.</text>
</comment>
<evidence type="ECO:0000256" key="4">
    <source>
        <dbReference type="ARBA" id="ARBA00022679"/>
    </source>
</evidence>
<keyword evidence="9" id="KW-0812">Transmembrane</keyword>
<evidence type="ECO:0000256" key="2">
    <source>
        <dbReference type="ARBA" id="ARBA00012438"/>
    </source>
</evidence>
<keyword evidence="9" id="KW-0472">Membrane</keyword>
<dbReference type="InterPro" id="IPR036890">
    <property type="entry name" value="HATPase_C_sf"/>
</dbReference>
<dbReference type="InterPro" id="IPR050482">
    <property type="entry name" value="Sensor_HK_TwoCompSys"/>
</dbReference>
<dbReference type="EC" id="2.7.13.3" evidence="2"/>
<protein>
    <recommendedName>
        <fullName evidence="2">histidine kinase</fullName>
        <ecNumber evidence="2">2.7.13.3</ecNumber>
    </recommendedName>
</protein>
<dbReference type="InterPro" id="IPR003594">
    <property type="entry name" value="HATPase_dom"/>
</dbReference>
<dbReference type="Gene3D" id="3.30.565.10">
    <property type="entry name" value="Histidine kinase-like ATPase, C-terminal domain"/>
    <property type="match status" value="1"/>
</dbReference>
<proteinExistence type="predicted"/>
<dbReference type="Proteomes" id="UP000730482">
    <property type="component" value="Unassembled WGS sequence"/>
</dbReference>
<reference evidence="13 14" key="1">
    <citation type="submission" date="2020-02" db="EMBL/GenBank/DDBJ databases">
        <title>Acidophilic actinobacteria isolated from forest soil.</title>
        <authorList>
            <person name="Golinska P."/>
        </authorList>
    </citation>
    <scope>NUCLEOTIDE SEQUENCE [LARGE SCALE GENOMIC DNA]</scope>
    <source>
        <strain evidence="13 14">NL8</strain>
    </source>
</reference>
<evidence type="ECO:0000256" key="1">
    <source>
        <dbReference type="ARBA" id="ARBA00000085"/>
    </source>
</evidence>
<evidence type="ECO:0000256" key="6">
    <source>
        <dbReference type="ARBA" id="ARBA00022777"/>
    </source>
</evidence>
<feature type="domain" description="DUF7134" evidence="12">
    <location>
        <begin position="53"/>
        <end position="200"/>
    </location>
</feature>
<evidence type="ECO:0000259" key="10">
    <source>
        <dbReference type="Pfam" id="PF02518"/>
    </source>
</evidence>
<keyword evidence="3" id="KW-0597">Phosphoprotein</keyword>
<dbReference type="SUPFAM" id="SSF55874">
    <property type="entry name" value="ATPase domain of HSP90 chaperone/DNA topoisomerase II/histidine kinase"/>
    <property type="match status" value="1"/>
</dbReference>
<sequence>MSSATSYEDPGSRRGLRAVVDAPTTVSAWLGSPAMKRFLQAAGLENGVRSGQKWAAAHTTAVDALFVLAILAPLGGHLYLNPPQHAVAGWVLLFGFFAPLALRRRFPCTVFAAVAAVAFGQWLWDLLPPQVDFAPLIALYSVAAHASIRRTLAAIGLMEVGAVMVAESWAHENEALRIFMFVSGMVTAAAVLGVNTRTRRAYFETLEERARRLEIERDQQAQIASAAERASIAREVHDVVTHSLSVMVALTDGASYAVHTSPDRAAEAVAKASEVGRQAITDMQRVLGVLRGSAGATMAELHPQPGLAQLDTLLAEVRVAGLPVELVVSGARPDLSSGMELAVFRVVQEALTNTRKHAEPGASARVRLDFGADAIAVTVLDDGLTARAGRSDRLSGADAGGHGIAGMKERVAAFGGELEAGPRSIGHGWRVHARVPVSVGADVEAEPAAPA</sequence>
<organism evidence="13 14">
    <name type="scientific">Catenulispora pinistramenti</name>
    <dbReference type="NCBI Taxonomy" id="2705254"/>
    <lineage>
        <taxon>Bacteria</taxon>
        <taxon>Bacillati</taxon>
        <taxon>Actinomycetota</taxon>
        <taxon>Actinomycetes</taxon>
        <taxon>Catenulisporales</taxon>
        <taxon>Catenulisporaceae</taxon>
        <taxon>Catenulispora</taxon>
    </lineage>
</organism>
<feature type="transmembrane region" description="Helical" evidence="9">
    <location>
        <begin position="175"/>
        <end position="194"/>
    </location>
</feature>
<evidence type="ECO:0000256" key="3">
    <source>
        <dbReference type="ARBA" id="ARBA00022553"/>
    </source>
</evidence>
<dbReference type="Pfam" id="PF23539">
    <property type="entry name" value="DUF7134"/>
    <property type="match status" value="1"/>
</dbReference>